<protein>
    <submittedName>
        <fullName evidence="1">Dimethyladenosine transferase</fullName>
    </submittedName>
</protein>
<accession>A0A090S674</accession>
<keyword evidence="1" id="KW-0808">Transferase</keyword>
<dbReference type="GO" id="GO:0016740">
    <property type="term" value="F:transferase activity"/>
    <property type="evidence" value="ECO:0007669"/>
    <property type="project" value="UniProtKB-KW"/>
</dbReference>
<evidence type="ECO:0000313" key="1">
    <source>
        <dbReference type="EMBL" id="GAL23036.1"/>
    </source>
</evidence>
<keyword evidence="2" id="KW-1185">Reference proteome</keyword>
<sequence length="115" mass="13377">MLLRMSMLGSKERADFWREFPVTNLFMLTPRPQFVHGGSDNSEYAWFIWDYGERFDLPALWTFKREEHDVDYANSLVEKAKKAQFNAAKHELKAARPELRGKALIAATKDLLGIE</sequence>
<evidence type="ECO:0000313" key="2">
    <source>
        <dbReference type="Proteomes" id="UP000029228"/>
    </source>
</evidence>
<name>A0A090S674_9VIBR</name>
<reference evidence="1 2" key="1">
    <citation type="submission" date="2014-09" db="EMBL/GenBank/DDBJ databases">
        <title>Vibrio maritimus JCM 19235. (C45) whole genome shotgun sequence.</title>
        <authorList>
            <person name="Sawabe T."/>
            <person name="Meirelles P."/>
            <person name="Nakanishi M."/>
            <person name="Sayaka M."/>
            <person name="Hattori M."/>
            <person name="Ohkuma M."/>
        </authorList>
    </citation>
    <scope>NUCLEOTIDE SEQUENCE [LARGE SCALE GENOMIC DNA]</scope>
    <source>
        <strain evidence="2">JCM19235</strain>
    </source>
</reference>
<comment type="caution">
    <text evidence="1">The sequence shown here is derived from an EMBL/GenBank/DDBJ whole genome shotgun (WGS) entry which is preliminary data.</text>
</comment>
<dbReference type="STRING" id="990268.JCM19235_1337"/>
<dbReference type="Proteomes" id="UP000029228">
    <property type="component" value="Unassembled WGS sequence"/>
</dbReference>
<dbReference type="EMBL" id="BBMR01000017">
    <property type="protein sequence ID" value="GAL23036.1"/>
    <property type="molecule type" value="Genomic_DNA"/>
</dbReference>
<gene>
    <name evidence="1" type="ORF">JCM19235_1337</name>
</gene>
<organism evidence="1 2">
    <name type="scientific">Vibrio maritimus</name>
    <dbReference type="NCBI Taxonomy" id="990268"/>
    <lineage>
        <taxon>Bacteria</taxon>
        <taxon>Pseudomonadati</taxon>
        <taxon>Pseudomonadota</taxon>
        <taxon>Gammaproteobacteria</taxon>
        <taxon>Vibrionales</taxon>
        <taxon>Vibrionaceae</taxon>
        <taxon>Vibrio</taxon>
    </lineage>
</organism>
<proteinExistence type="predicted"/>
<dbReference type="AlphaFoldDB" id="A0A090S674"/>